<dbReference type="InterPro" id="IPR004372">
    <property type="entry name" value="Ac/propionate_kinase"/>
</dbReference>
<dbReference type="PROSITE" id="PS01075">
    <property type="entry name" value="ACETATE_KINASE_1"/>
    <property type="match status" value="1"/>
</dbReference>
<feature type="active site" description="Proton donor/acceptor" evidence="9">
    <location>
        <position position="150"/>
    </location>
</feature>
<organism evidence="11 12">
    <name type="scientific">Ferrovibrio xuzhouensis</name>
    <dbReference type="NCBI Taxonomy" id="1576914"/>
    <lineage>
        <taxon>Bacteria</taxon>
        <taxon>Pseudomonadati</taxon>
        <taxon>Pseudomonadota</taxon>
        <taxon>Alphaproteobacteria</taxon>
        <taxon>Rhodospirillales</taxon>
        <taxon>Rhodospirillaceae</taxon>
        <taxon>Ferrovibrio</taxon>
    </lineage>
</organism>
<reference evidence="12" key="1">
    <citation type="journal article" date="2019" name="Int. J. Syst. Evol. Microbiol.">
        <title>The Global Catalogue of Microorganisms (GCM) 10K type strain sequencing project: providing services to taxonomists for standard genome sequencing and annotation.</title>
        <authorList>
            <consortium name="The Broad Institute Genomics Platform"/>
            <consortium name="The Broad Institute Genome Sequencing Center for Infectious Disease"/>
            <person name="Wu L."/>
            <person name="Ma J."/>
        </authorList>
    </citation>
    <scope>NUCLEOTIDE SEQUENCE [LARGE SCALE GENOMIC DNA]</scope>
    <source>
        <strain evidence="12">KCTC 42182</strain>
    </source>
</reference>
<dbReference type="InterPro" id="IPR000890">
    <property type="entry name" value="Aliphatic_acid_kin_short-chain"/>
</dbReference>
<keyword evidence="2 9" id="KW-0963">Cytoplasm</keyword>
<keyword evidence="5 9" id="KW-0547">Nucleotide-binding</keyword>
<dbReference type="PANTHER" id="PTHR21060">
    <property type="entry name" value="ACETATE KINASE"/>
    <property type="match status" value="1"/>
</dbReference>
<keyword evidence="7 9" id="KW-0067">ATP-binding</keyword>
<feature type="site" description="Transition state stabilizer" evidence="9">
    <location>
        <position position="182"/>
    </location>
</feature>
<comment type="similarity">
    <text evidence="1 9 10">Belongs to the acetokinase family.</text>
</comment>
<feature type="binding site" evidence="9">
    <location>
        <position position="9"/>
    </location>
    <ligand>
        <name>Mg(2+)</name>
        <dbReference type="ChEBI" id="CHEBI:18420"/>
    </ligand>
</feature>
<feature type="binding site" evidence="9">
    <location>
        <position position="16"/>
    </location>
    <ligand>
        <name>ATP</name>
        <dbReference type="ChEBI" id="CHEBI:30616"/>
    </ligand>
</feature>
<evidence type="ECO:0000256" key="4">
    <source>
        <dbReference type="ARBA" id="ARBA00022723"/>
    </source>
</evidence>
<evidence type="ECO:0000256" key="8">
    <source>
        <dbReference type="ARBA" id="ARBA00022842"/>
    </source>
</evidence>
<dbReference type="RefSeq" id="WP_379721830.1">
    <property type="nucleotide sequence ID" value="NZ_JBHRYJ010000001.1"/>
</dbReference>
<keyword evidence="12" id="KW-1185">Reference proteome</keyword>
<feature type="site" description="Transition state stabilizer" evidence="9">
    <location>
        <position position="243"/>
    </location>
</feature>
<comment type="subunit">
    <text evidence="9">Homodimer.</text>
</comment>
<name>A0ABV7VCP8_9PROT</name>
<evidence type="ECO:0000256" key="3">
    <source>
        <dbReference type="ARBA" id="ARBA00022679"/>
    </source>
</evidence>
<dbReference type="NCBIfam" id="TIGR00016">
    <property type="entry name" value="ackA"/>
    <property type="match status" value="1"/>
</dbReference>
<keyword evidence="4 9" id="KW-0479">Metal-binding</keyword>
<evidence type="ECO:0000256" key="2">
    <source>
        <dbReference type="ARBA" id="ARBA00022490"/>
    </source>
</evidence>
<dbReference type="Gene3D" id="3.30.420.40">
    <property type="match status" value="2"/>
</dbReference>
<sequence>MTAAILVLNAGSSSIKFALFPAADEPARATLLCAGQCAGLGHHVRFTARDGAGKALLDRDLGVTGDHEAVLGELLAWIGTAFAGHRLVAAAHRVVHGGPRYSQAVLIDAEVTAELEKLVPLAPLHQPHHLAAIAAIARLHPDLPQVACFDTAFHHTQPAVATAFALPRALTEGDGIRRYGFHGLSYAYIAGRLAEVAGPLVAAGRVVVAHLGSGASMCALQDGRSIATTMGFTALDGLPMSRRCGAIDPGVLLYLMQQKGMSAAAVSDLLYHDSGLYGVSGVSDDMQELLASDDPRAARAIDLFVYRIGRELGSLVAALGGLDALVFTAGIGEHAAEIRRRVCLGAGWLGLDLLPAANAVGATRISAPGSRVSAWVIPTDEDLMIAREARALLQRRS</sequence>
<feature type="binding site" evidence="9">
    <location>
        <position position="381"/>
    </location>
    <ligand>
        <name>Mg(2+)</name>
        <dbReference type="ChEBI" id="CHEBI:18420"/>
    </ligand>
</feature>
<dbReference type="Pfam" id="PF00871">
    <property type="entry name" value="Acetate_kinase"/>
    <property type="match status" value="1"/>
</dbReference>
<dbReference type="Proteomes" id="UP001595711">
    <property type="component" value="Unassembled WGS sequence"/>
</dbReference>
<evidence type="ECO:0000256" key="9">
    <source>
        <dbReference type="HAMAP-Rule" id="MF_00020"/>
    </source>
</evidence>
<evidence type="ECO:0000256" key="10">
    <source>
        <dbReference type="RuleBase" id="RU003835"/>
    </source>
</evidence>
<proteinExistence type="inferred from homology"/>
<evidence type="ECO:0000256" key="1">
    <source>
        <dbReference type="ARBA" id="ARBA00008748"/>
    </source>
</evidence>
<keyword evidence="6 9" id="KW-0418">Kinase</keyword>
<dbReference type="EMBL" id="JBHRYJ010000001">
    <property type="protein sequence ID" value="MFC3674586.1"/>
    <property type="molecule type" value="Genomic_DNA"/>
</dbReference>
<comment type="pathway">
    <text evidence="9">Metabolic intermediate biosynthesis; acetyl-CoA biosynthesis; acetyl-CoA from acetate: step 1/2.</text>
</comment>
<dbReference type="PIRSF" id="PIRSF000722">
    <property type="entry name" value="Acetate_prop_kin"/>
    <property type="match status" value="1"/>
</dbReference>
<gene>
    <name evidence="9" type="primary">ackA</name>
    <name evidence="11" type="ORF">ACFOOQ_03465</name>
</gene>
<feature type="binding site" evidence="9">
    <location>
        <position position="93"/>
    </location>
    <ligand>
        <name>substrate</name>
    </ligand>
</feature>
<evidence type="ECO:0000256" key="5">
    <source>
        <dbReference type="ARBA" id="ARBA00022741"/>
    </source>
</evidence>
<dbReference type="EC" id="2.7.2.1" evidence="9"/>
<dbReference type="GO" id="GO:0016301">
    <property type="term" value="F:kinase activity"/>
    <property type="evidence" value="ECO:0007669"/>
    <property type="project" value="UniProtKB-KW"/>
</dbReference>
<protein>
    <recommendedName>
        <fullName evidence="9">Acetate kinase</fullName>
        <ecNumber evidence="9">2.7.2.1</ecNumber>
    </recommendedName>
    <alternativeName>
        <fullName evidence="9">Acetokinase</fullName>
    </alternativeName>
</protein>
<comment type="catalytic activity">
    <reaction evidence="9">
        <text>acetate + ATP = acetyl phosphate + ADP</text>
        <dbReference type="Rhea" id="RHEA:11352"/>
        <dbReference type="ChEBI" id="CHEBI:22191"/>
        <dbReference type="ChEBI" id="CHEBI:30089"/>
        <dbReference type="ChEBI" id="CHEBI:30616"/>
        <dbReference type="ChEBI" id="CHEBI:456216"/>
        <dbReference type="EC" id="2.7.2.1"/>
    </reaction>
</comment>
<dbReference type="InterPro" id="IPR023865">
    <property type="entry name" value="Aliphatic_acid_kinase_CS"/>
</dbReference>
<dbReference type="SUPFAM" id="SSF53067">
    <property type="entry name" value="Actin-like ATPase domain"/>
    <property type="match status" value="2"/>
</dbReference>
<accession>A0ABV7VCP8</accession>
<comment type="caution">
    <text evidence="11">The sequence shown here is derived from an EMBL/GenBank/DDBJ whole genome shotgun (WGS) entry which is preliminary data.</text>
</comment>
<dbReference type="PRINTS" id="PR00471">
    <property type="entry name" value="ACETATEKNASE"/>
</dbReference>
<keyword evidence="3 9" id="KW-0808">Transferase</keyword>
<evidence type="ECO:0000256" key="6">
    <source>
        <dbReference type="ARBA" id="ARBA00022777"/>
    </source>
</evidence>
<comment type="subcellular location">
    <subcellularLocation>
        <location evidence="9">Cytoplasm</location>
    </subcellularLocation>
</comment>
<dbReference type="PROSITE" id="PS01076">
    <property type="entry name" value="ACETATE_KINASE_2"/>
    <property type="match status" value="1"/>
</dbReference>
<comment type="function">
    <text evidence="9">Catalyzes the formation of acetyl phosphate from acetate and ATP. Can also catalyze the reverse reaction.</text>
</comment>
<dbReference type="InterPro" id="IPR043129">
    <property type="entry name" value="ATPase_NBD"/>
</dbReference>
<evidence type="ECO:0000313" key="11">
    <source>
        <dbReference type="EMBL" id="MFC3674586.1"/>
    </source>
</evidence>
<dbReference type="HAMAP" id="MF_00020">
    <property type="entry name" value="Acetate_kinase"/>
    <property type="match status" value="1"/>
</dbReference>
<dbReference type="PANTHER" id="PTHR21060:SF21">
    <property type="entry name" value="ACETATE KINASE"/>
    <property type="match status" value="1"/>
</dbReference>
<keyword evidence="8 9" id="KW-0460">Magnesium</keyword>
<evidence type="ECO:0000313" key="12">
    <source>
        <dbReference type="Proteomes" id="UP001595711"/>
    </source>
</evidence>
<evidence type="ECO:0000256" key="7">
    <source>
        <dbReference type="ARBA" id="ARBA00022840"/>
    </source>
</evidence>
<comment type="caution">
    <text evidence="9">Lacks conserved residue(s) required for the propagation of feature annotation.</text>
</comment>
<comment type="cofactor">
    <cofactor evidence="9">
        <name>Mg(2+)</name>
        <dbReference type="ChEBI" id="CHEBI:18420"/>
    </cofactor>
    <cofactor evidence="9">
        <name>Mn(2+)</name>
        <dbReference type="ChEBI" id="CHEBI:29035"/>
    </cofactor>
    <text evidence="9">Mg(2+). Can also accept Mn(2+).</text>
</comment>
<feature type="binding site" evidence="9">
    <location>
        <begin position="330"/>
        <end position="334"/>
    </location>
    <ligand>
        <name>ATP</name>
        <dbReference type="ChEBI" id="CHEBI:30616"/>
    </ligand>
</feature>
<feature type="binding site" evidence="9">
    <location>
        <begin position="210"/>
        <end position="214"/>
    </location>
    <ligand>
        <name>ATP</name>
        <dbReference type="ChEBI" id="CHEBI:30616"/>
    </ligand>
</feature>